<proteinExistence type="predicted"/>
<gene>
    <name evidence="2" type="ORF">ACFQ4H_25875</name>
</gene>
<evidence type="ECO:0000313" key="3">
    <source>
        <dbReference type="Proteomes" id="UP001597260"/>
    </source>
</evidence>
<keyword evidence="3" id="KW-1185">Reference proteome</keyword>
<dbReference type="InterPro" id="IPR046538">
    <property type="entry name" value="DUF6603"/>
</dbReference>
<organism evidence="2 3">
    <name type="scientific">Micromonospora sonneratiae</name>
    <dbReference type="NCBI Taxonomy" id="1184706"/>
    <lineage>
        <taxon>Bacteria</taxon>
        <taxon>Bacillati</taxon>
        <taxon>Actinomycetota</taxon>
        <taxon>Actinomycetes</taxon>
        <taxon>Micromonosporales</taxon>
        <taxon>Micromonosporaceae</taxon>
        <taxon>Micromonospora</taxon>
    </lineage>
</organism>
<evidence type="ECO:0000313" key="2">
    <source>
        <dbReference type="EMBL" id="MFD1324520.1"/>
    </source>
</evidence>
<accession>A0ABW3YK17</accession>
<sequence length="1140" mass="118253">MTDQLTGADNGNFQAQLLGEVESILSPITMAATSPWRRTQILDALGWDLAALAGMPAEEFEQWLASCAEAVAGIRNLVEQGPPETLDDLTSALDTAAAAVEAVSGLPPALAAGGANLPPVDVLARDLVTFLTVNYLQRQHPVAYQVAILLGLVTPAGETPVSPPMPDDGTPVRLPRSRPELHLDRIGDLLRDPVGTLRAEYFPDGLATTAAADAASAKLFPRIAAVLKELGVPALYGVNPADGPDLGPVGTALARNMLTVAAPIRIGDAQVTVGATAALSAADQGNLGLVLGLRGALELERIIAGWAFQLAVSGAAGGFAIGPDGLTLPEGLAGMVRVALTADRVPDETGVALRIGSATGTRLEVQGLRLGIGAALGGGLDDIELSISAARAALVVAPGDGDGFLAQVLPADGLRAEFELALTWSLRKGLTFRGGAGLDVDLPLHVTAGPIEVFGVHAALGAGENGLSAALAASATLRLGPVKAVAERIGITAGLTFPPEGGNLGPAQTALAFKPPSGIGLAIEAGPLVGGGYLFIDEKAGQYAGALHLQFQAIAVTAVGLLATRNPDGSSIRMPDGSEGFSLLVIISAEFTPIQLGFGFTLNGVGGLLGVHRTVNVDALRAGVRTGSLNSLMFPTDPIGRAAEVVATAGSVFPVAVGRYVFGPMARIGWGTPTLLTFDLGLVLELPAPLRLVVLGRLRMVLPDEKTPVVKINMDVLGVVDFGAQQASIDASLYDSEVAGFPISGDMAMRLSWGSEPTFALAAGGFNPRFQPPPNFPTLRRLAIALSDRDNPRLRLESYLALTSNTVQFGARLEVYAEAAGFNISGMLSFDALVQLAPFGFVVDIAAAVALRRHKRELMAVSLSLTLSGPRPWRAKGRAKFKILFVSASVSFDVSIGSRKPPPLPAAVDVGALLDDALADPRNWTAQLPPLGESLVTLRRIKAAPGQLLAHPLGAIAVTQRVAPLGVTIERYGNAPATEKTEFTIDSVRFGDVEARDAGKVTYEHFARAQFQDMTDDEKLSTPSFELMEAGRGFASPEVEYDLDAPPPVSLGYEVIVIDEPDVAARTGASAGFVRSAGSAESPGSVPMDGATLKRLSRSSAAALAPTRTSGPAAYRTGRAPLVRFIEPVAGSRTLEEARR</sequence>
<dbReference type="Pfam" id="PF20248">
    <property type="entry name" value="DUF6603"/>
    <property type="match status" value="1"/>
</dbReference>
<name>A0ABW3YK17_9ACTN</name>
<comment type="caution">
    <text evidence="2">The sequence shown here is derived from an EMBL/GenBank/DDBJ whole genome shotgun (WGS) entry which is preliminary data.</text>
</comment>
<dbReference type="EMBL" id="JBHTMP010000050">
    <property type="protein sequence ID" value="MFD1324520.1"/>
    <property type="molecule type" value="Genomic_DNA"/>
</dbReference>
<evidence type="ECO:0000259" key="1">
    <source>
        <dbReference type="Pfam" id="PF20248"/>
    </source>
</evidence>
<dbReference type="Proteomes" id="UP001597260">
    <property type="component" value="Unassembled WGS sequence"/>
</dbReference>
<feature type="domain" description="DUF6603" evidence="1">
    <location>
        <begin position="444"/>
        <end position="1017"/>
    </location>
</feature>
<dbReference type="RefSeq" id="WP_377575291.1">
    <property type="nucleotide sequence ID" value="NZ_JBHTMP010000050.1"/>
</dbReference>
<protein>
    <submittedName>
        <fullName evidence="2">DUF6603 domain-containing protein</fullName>
    </submittedName>
</protein>
<reference evidence="3" key="1">
    <citation type="journal article" date="2019" name="Int. J. Syst. Evol. Microbiol.">
        <title>The Global Catalogue of Microorganisms (GCM) 10K type strain sequencing project: providing services to taxonomists for standard genome sequencing and annotation.</title>
        <authorList>
            <consortium name="The Broad Institute Genomics Platform"/>
            <consortium name="The Broad Institute Genome Sequencing Center for Infectious Disease"/>
            <person name="Wu L."/>
            <person name="Ma J."/>
        </authorList>
    </citation>
    <scope>NUCLEOTIDE SEQUENCE [LARGE SCALE GENOMIC DNA]</scope>
    <source>
        <strain evidence="3">JCM 31037</strain>
    </source>
</reference>